<name>A0A179T0C8_9BACI</name>
<accession>A0A179T0C8</accession>
<feature type="transmembrane region" description="Helical" evidence="1">
    <location>
        <begin position="44"/>
        <end position="76"/>
    </location>
</feature>
<dbReference type="Proteomes" id="UP000078534">
    <property type="component" value="Unassembled WGS sequence"/>
</dbReference>
<keyword evidence="3" id="KW-1185">Reference proteome</keyword>
<keyword evidence="1" id="KW-0812">Transmembrane</keyword>
<keyword evidence="1" id="KW-0472">Membrane</keyword>
<evidence type="ECO:0000256" key="1">
    <source>
        <dbReference type="SAM" id="Phobius"/>
    </source>
</evidence>
<dbReference type="EMBL" id="LWSG01000016">
    <property type="protein sequence ID" value="OAS86002.1"/>
    <property type="molecule type" value="Genomic_DNA"/>
</dbReference>
<proteinExistence type="predicted"/>
<dbReference type="STRING" id="152268.A6K24_22940"/>
<evidence type="ECO:0000313" key="3">
    <source>
        <dbReference type="Proteomes" id="UP000078534"/>
    </source>
</evidence>
<sequence length="126" mass="13376">MTQTNTIMMMKGFTLVSEVFFAVLAALVVTAVTAVTVVLAVSTAIIAAVAVVVEVVVAVAVAVVEAVVVTVIVVAAEVAAEADRISFVKNYGKPLHLGVEAILIKNKHKGQFTVHKMLVMYIETHW</sequence>
<dbReference type="AlphaFoldDB" id="A0A179T0C8"/>
<gene>
    <name evidence="2" type="ORF">A6K24_22940</name>
</gene>
<reference evidence="3" key="1">
    <citation type="submission" date="2016-04" db="EMBL/GenBank/DDBJ databases">
        <authorList>
            <person name="Lyu Z."/>
            <person name="Lyu W."/>
        </authorList>
    </citation>
    <scope>NUCLEOTIDE SEQUENCE [LARGE SCALE GENOMIC DNA]</scope>
    <source>
        <strain evidence="3">C44</strain>
    </source>
</reference>
<keyword evidence="1" id="KW-1133">Transmembrane helix</keyword>
<evidence type="ECO:0000313" key="2">
    <source>
        <dbReference type="EMBL" id="OAS86002.1"/>
    </source>
</evidence>
<organism evidence="2 3">
    <name type="scientific">Metabacillus litoralis</name>
    <dbReference type="NCBI Taxonomy" id="152268"/>
    <lineage>
        <taxon>Bacteria</taxon>
        <taxon>Bacillati</taxon>
        <taxon>Bacillota</taxon>
        <taxon>Bacilli</taxon>
        <taxon>Bacillales</taxon>
        <taxon>Bacillaceae</taxon>
        <taxon>Metabacillus</taxon>
    </lineage>
</organism>
<protein>
    <submittedName>
        <fullName evidence="2">Uncharacterized protein</fullName>
    </submittedName>
</protein>
<comment type="caution">
    <text evidence="2">The sequence shown here is derived from an EMBL/GenBank/DDBJ whole genome shotgun (WGS) entry which is preliminary data.</text>
</comment>